<dbReference type="PANTHER" id="PTHR21310">
    <property type="entry name" value="AMINOGLYCOSIDE PHOSPHOTRANSFERASE-RELATED-RELATED"/>
    <property type="match status" value="1"/>
</dbReference>
<dbReference type="InterPro" id="IPR041726">
    <property type="entry name" value="ACAD10_11_N"/>
</dbReference>
<dbReference type="Proteomes" id="UP000550260">
    <property type="component" value="Unassembled WGS sequence"/>
</dbReference>
<dbReference type="Pfam" id="PF01636">
    <property type="entry name" value="APH"/>
    <property type="match status" value="1"/>
</dbReference>
<organism evidence="2 3">
    <name type="scientific">Amycolatopsis echigonensis</name>
    <dbReference type="NCBI Taxonomy" id="2576905"/>
    <lineage>
        <taxon>Bacteria</taxon>
        <taxon>Bacillati</taxon>
        <taxon>Actinomycetota</taxon>
        <taxon>Actinomycetes</taxon>
        <taxon>Pseudonocardiales</taxon>
        <taxon>Pseudonocardiaceae</taxon>
        <taxon>Amycolatopsis</taxon>
    </lineage>
</organism>
<sequence>MPELDHDQLRRRVARHWPGSELTGLHRLPGGVSSLTFASVLHRPERADTRVVLKVAPPGLAPVRNRDVLRQARILRLLSDDGSVPVPEVLAEDDDSPPLFVMTLVPGQSYEPLLDVTAQPPSPSVVTARALAAARALARLQKVAPPGERAIPVRDELDRWARLLDTVDPGIAPRHEQLYRELAARVPAPVAPCLSHGDYRLANMLFTGERLAAVIDWEIWSVGDPRTDLAWLLMHTDPPHRFHEHRDEANVKAGSGMPSRAALLDAYRDVRGDDLPGVRWFLAYCHYKTAATLSVFVKRNRRSPAPEARLVTAAESLPGVIERGRNILAQST</sequence>
<protein>
    <submittedName>
        <fullName evidence="2">Phosphotransferase family protein</fullName>
    </submittedName>
</protein>
<evidence type="ECO:0000313" key="3">
    <source>
        <dbReference type="Proteomes" id="UP000550260"/>
    </source>
</evidence>
<accession>A0A8E1W251</accession>
<reference evidence="2 3" key="1">
    <citation type="submission" date="2020-08" db="EMBL/GenBank/DDBJ databases">
        <title>Amycolatopsis echigonensis JCM 21831.</title>
        <authorList>
            <person name="Tedsree N."/>
            <person name="Kuncharoen N."/>
            <person name="Likhitwitayawuid K."/>
            <person name="Tanasupawat S."/>
        </authorList>
    </citation>
    <scope>NUCLEOTIDE SEQUENCE [LARGE SCALE GENOMIC DNA]</scope>
    <source>
        <strain evidence="2 3">JCM 21831</strain>
    </source>
</reference>
<evidence type="ECO:0000259" key="1">
    <source>
        <dbReference type="Pfam" id="PF01636"/>
    </source>
</evidence>
<dbReference type="InterPro" id="IPR051678">
    <property type="entry name" value="AGP_Transferase"/>
</dbReference>
<dbReference type="InterPro" id="IPR011009">
    <property type="entry name" value="Kinase-like_dom_sf"/>
</dbReference>
<gene>
    <name evidence="2" type="ORF">H5411_24775</name>
</gene>
<dbReference type="RefSeq" id="WP_183125172.1">
    <property type="nucleotide sequence ID" value="NZ_JACJHR010000037.1"/>
</dbReference>
<dbReference type="EMBL" id="JACJHR010000037">
    <property type="protein sequence ID" value="MBB2502339.1"/>
    <property type="molecule type" value="Genomic_DNA"/>
</dbReference>
<feature type="domain" description="Aminoglycoside phosphotransferase" evidence="1">
    <location>
        <begin position="27"/>
        <end position="249"/>
    </location>
</feature>
<dbReference type="AlphaFoldDB" id="A0A8E1W251"/>
<comment type="caution">
    <text evidence="2">The sequence shown here is derived from an EMBL/GenBank/DDBJ whole genome shotgun (WGS) entry which is preliminary data.</text>
</comment>
<dbReference type="CDD" id="cd05154">
    <property type="entry name" value="ACAD10_11_N-like"/>
    <property type="match status" value="1"/>
</dbReference>
<dbReference type="Gene3D" id="3.30.200.20">
    <property type="entry name" value="Phosphorylase Kinase, domain 1"/>
    <property type="match status" value="1"/>
</dbReference>
<proteinExistence type="predicted"/>
<dbReference type="SUPFAM" id="SSF56112">
    <property type="entry name" value="Protein kinase-like (PK-like)"/>
    <property type="match status" value="1"/>
</dbReference>
<dbReference type="InterPro" id="IPR002575">
    <property type="entry name" value="Aminoglycoside_PTrfase"/>
</dbReference>
<dbReference type="Gene3D" id="3.90.1200.10">
    <property type="match status" value="1"/>
</dbReference>
<name>A0A8E1W251_9PSEU</name>
<evidence type="ECO:0000313" key="2">
    <source>
        <dbReference type="EMBL" id="MBB2502339.1"/>
    </source>
</evidence>